<dbReference type="EMBL" id="CAJFDH010000002">
    <property type="protein sequence ID" value="CAD5211736.1"/>
    <property type="molecule type" value="Genomic_DNA"/>
</dbReference>
<protein>
    <submittedName>
        <fullName evidence="2">Uncharacterized protein</fullName>
    </submittedName>
</protein>
<organism evidence="2 3">
    <name type="scientific">Bursaphelenchus okinawaensis</name>
    <dbReference type="NCBI Taxonomy" id="465554"/>
    <lineage>
        <taxon>Eukaryota</taxon>
        <taxon>Metazoa</taxon>
        <taxon>Ecdysozoa</taxon>
        <taxon>Nematoda</taxon>
        <taxon>Chromadorea</taxon>
        <taxon>Rhabditida</taxon>
        <taxon>Tylenchina</taxon>
        <taxon>Tylenchomorpha</taxon>
        <taxon>Aphelenchoidea</taxon>
        <taxon>Aphelenchoididae</taxon>
        <taxon>Bursaphelenchus</taxon>
    </lineage>
</organism>
<dbReference type="Proteomes" id="UP000783686">
    <property type="component" value="Unassembled WGS sequence"/>
</dbReference>
<feature type="compositionally biased region" description="Polar residues" evidence="1">
    <location>
        <begin position="1"/>
        <end position="11"/>
    </location>
</feature>
<name>A0A811K7N3_9BILA</name>
<accession>A0A811K7N3</accession>
<dbReference type="OrthoDB" id="10430452at2759"/>
<gene>
    <name evidence="2" type="ORF">BOKJ2_LOCUS3843</name>
</gene>
<evidence type="ECO:0000256" key="1">
    <source>
        <dbReference type="SAM" id="MobiDB-lite"/>
    </source>
</evidence>
<dbReference type="Proteomes" id="UP000614601">
    <property type="component" value="Unassembled WGS sequence"/>
</dbReference>
<evidence type="ECO:0000313" key="2">
    <source>
        <dbReference type="EMBL" id="CAD5211736.1"/>
    </source>
</evidence>
<feature type="region of interest" description="Disordered" evidence="1">
    <location>
        <begin position="1"/>
        <end position="83"/>
    </location>
</feature>
<keyword evidence="3" id="KW-1185">Reference proteome</keyword>
<dbReference type="AlphaFoldDB" id="A0A811K7N3"/>
<proteinExistence type="predicted"/>
<evidence type="ECO:0000313" key="3">
    <source>
        <dbReference type="Proteomes" id="UP000614601"/>
    </source>
</evidence>
<comment type="caution">
    <text evidence="2">The sequence shown here is derived from an EMBL/GenBank/DDBJ whole genome shotgun (WGS) entry which is preliminary data.</text>
</comment>
<feature type="compositionally biased region" description="Polar residues" evidence="1">
    <location>
        <begin position="24"/>
        <end position="33"/>
    </location>
</feature>
<sequence>MYGKSPRSNLKTPEKKSNKHVTWKESSASNSREFTPRREANPISARFSPSPRSSERPLKQSPKSPSRVLKRSQSTTKLSVKKPRVERFSDPAEGLFKATTFFRRIHNVFRDKKQGIVTFYERIQREIATWKDTEDKVYDFEVQLKQVNTNLSGLEVGMKSKREEYEEFTRTMVASVDAVVKRVNDLILENVDITKPQVIIVD</sequence>
<dbReference type="EMBL" id="CAJFCW020000002">
    <property type="protein sequence ID" value="CAG9094224.1"/>
    <property type="molecule type" value="Genomic_DNA"/>
</dbReference>
<reference evidence="2" key="1">
    <citation type="submission" date="2020-09" db="EMBL/GenBank/DDBJ databases">
        <authorList>
            <person name="Kikuchi T."/>
        </authorList>
    </citation>
    <scope>NUCLEOTIDE SEQUENCE</scope>
    <source>
        <strain evidence="2">SH1</strain>
    </source>
</reference>